<dbReference type="RefSeq" id="WP_203711805.1">
    <property type="nucleotide sequence ID" value="NZ_BONE01000011.1"/>
</dbReference>
<accession>A0ABQ4CNF0</accession>
<name>A0ABQ4CNF0_9ACTN</name>
<protein>
    <recommendedName>
        <fullName evidence="3">SUKH-3 immunity protein of toxin-antitoxin system</fullName>
    </recommendedName>
</protein>
<keyword evidence="2" id="KW-1185">Reference proteome</keyword>
<evidence type="ECO:0000313" key="1">
    <source>
        <dbReference type="EMBL" id="GIF72352.1"/>
    </source>
</evidence>
<dbReference type="Proteomes" id="UP000604117">
    <property type="component" value="Unassembled WGS sequence"/>
</dbReference>
<gene>
    <name evidence="1" type="ORF">Asi02nite_18700</name>
</gene>
<proteinExistence type="predicted"/>
<comment type="caution">
    <text evidence="1">The sequence shown here is derived from an EMBL/GenBank/DDBJ whole genome shotgun (WGS) entry which is preliminary data.</text>
</comment>
<evidence type="ECO:0008006" key="3">
    <source>
        <dbReference type="Google" id="ProtNLM"/>
    </source>
</evidence>
<evidence type="ECO:0000313" key="2">
    <source>
        <dbReference type="Proteomes" id="UP000604117"/>
    </source>
</evidence>
<reference evidence="1 2" key="1">
    <citation type="submission" date="2021-01" db="EMBL/GenBank/DDBJ databases">
        <title>Whole genome shotgun sequence of Asanoa siamensis NBRC 107932.</title>
        <authorList>
            <person name="Komaki H."/>
            <person name="Tamura T."/>
        </authorList>
    </citation>
    <scope>NUCLEOTIDE SEQUENCE [LARGE SCALE GENOMIC DNA]</scope>
    <source>
        <strain evidence="1 2">NBRC 107932</strain>
    </source>
</reference>
<dbReference type="EMBL" id="BONE01000011">
    <property type="protein sequence ID" value="GIF72352.1"/>
    <property type="molecule type" value="Genomic_DNA"/>
</dbReference>
<organism evidence="1 2">
    <name type="scientific">Asanoa siamensis</name>
    <dbReference type="NCBI Taxonomy" id="926357"/>
    <lineage>
        <taxon>Bacteria</taxon>
        <taxon>Bacillati</taxon>
        <taxon>Actinomycetota</taxon>
        <taxon>Actinomycetes</taxon>
        <taxon>Micromonosporales</taxon>
        <taxon>Micromonosporaceae</taxon>
        <taxon>Asanoa</taxon>
    </lineage>
</organism>
<sequence length="169" mass="18506">MTPLTEAVGLFATREAGWDPAELSAELSRTGWSVFREVPTPYPSWLAKDGLRLAILAGYEGLGRVAVQVAIKEWAGDWSAPESSSEYVRAVLSGYPAQIDEARRVGRDLIAALSAHHVVEPAAYARADETFAFVFAESWRIGRALLILGVEHLDPDDTPIELNLYVRPA</sequence>